<protein>
    <submittedName>
        <fullName evidence="1">Uncharacterized protein</fullName>
    </submittedName>
</protein>
<feature type="non-terminal residue" evidence="1">
    <location>
        <position position="55"/>
    </location>
</feature>
<sequence>MYSLFMYFQPAKVSTIESLKRINSLRNKLLQTKVAYPDSSCKTQYLQRSAEYCKN</sequence>
<proteinExistence type="predicted"/>
<name>A0A382GQJ7_9ZZZZ</name>
<gene>
    <name evidence="1" type="ORF">METZ01_LOCUS230113</name>
</gene>
<organism evidence="1">
    <name type="scientific">marine metagenome</name>
    <dbReference type="NCBI Taxonomy" id="408172"/>
    <lineage>
        <taxon>unclassified sequences</taxon>
        <taxon>metagenomes</taxon>
        <taxon>ecological metagenomes</taxon>
    </lineage>
</organism>
<evidence type="ECO:0000313" key="1">
    <source>
        <dbReference type="EMBL" id="SVB77259.1"/>
    </source>
</evidence>
<dbReference type="EMBL" id="UINC01056798">
    <property type="protein sequence ID" value="SVB77259.1"/>
    <property type="molecule type" value="Genomic_DNA"/>
</dbReference>
<accession>A0A382GQJ7</accession>
<dbReference type="AlphaFoldDB" id="A0A382GQJ7"/>
<reference evidence="1" key="1">
    <citation type="submission" date="2018-05" db="EMBL/GenBank/DDBJ databases">
        <authorList>
            <person name="Lanie J.A."/>
            <person name="Ng W.-L."/>
            <person name="Kazmierczak K.M."/>
            <person name="Andrzejewski T.M."/>
            <person name="Davidsen T.M."/>
            <person name="Wayne K.J."/>
            <person name="Tettelin H."/>
            <person name="Glass J.I."/>
            <person name="Rusch D."/>
            <person name="Podicherti R."/>
            <person name="Tsui H.-C.T."/>
            <person name="Winkler M.E."/>
        </authorList>
    </citation>
    <scope>NUCLEOTIDE SEQUENCE</scope>
</reference>